<dbReference type="OrthoDB" id="283883at2759"/>
<proteinExistence type="inferred from homology"/>
<dbReference type="EMBL" id="JH668224">
    <property type="protein sequence ID" value="EIM23648.1"/>
    <property type="molecule type" value="Genomic_DNA"/>
</dbReference>
<keyword evidence="2" id="KW-0238">DNA-binding</keyword>
<name>I4YI56_WALMC</name>
<dbReference type="AlphaFoldDB" id="I4YI56"/>
<dbReference type="InterPro" id="IPR016689">
    <property type="entry name" value="ESCRT-2_cplx_Snf8"/>
</dbReference>
<dbReference type="GO" id="GO:0000814">
    <property type="term" value="C:ESCRT II complex"/>
    <property type="evidence" value="ECO:0007669"/>
    <property type="project" value="InterPro"/>
</dbReference>
<dbReference type="eggNOG" id="KOG3341">
    <property type="taxonomic scope" value="Eukaryota"/>
</dbReference>
<dbReference type="STRING" id="671144.I4YI56"/>
<dbReference type="SUPFAM" id="SSF46785">
    <property type="entry name" value="Winged helix' DNA-binding domain"/>
    <property type="match status" value="2"/>
</dbReference>
<keyword evidence="3" id="KW-1185">Reference proteome</keyword>
<dbReference type="OMA" id="QIVEVCM"/>
<sequence length="249" mass="28353">MSRRYNKGIGSLQHHHNATAYQNLSNTINDNQLQAVKQQLDVFKDYLKEFSIKHRKDIESNVEFRNRFTQMCATIGVDPLNIARGSLFSNLTGISDFYLSLAVQLVDMCISTTTLTGGLVRLSDILKALSIKRNTEITLSDIQKAIKILQPLHDNQHLYEIIPINQILYLRSQPKELNNDQMLLLTSASTNNGWVDQSLLQSNGWSIDRARNSLRQAVMDDGIVWIDNQEPQIKYYFPALFQGVVNTVV</sequence>
<gene>
    <name evidence="2" type="ORF">WALSEDRAFT_42833</name>
</gene>
<dbReference type="GO" id="GO:0003677">
    <property type="term" value="F:DNA binding"/>
    <property type="evidence" value="ECO:0007669"/>
    <property type="project" value="UniProtKB-KW"/>
</dbReference>
<dbReference type="InParanoid" id="I4YI56"/>
<dbReference type="InterPro" id="IPR036390">
    <property type="entry name" value="WH_DNA-bd_sf"/>
</dbReference>
<dbReference type="GeneID" id="18472267"/>
<organism evidence="2 3">
    <name type="scientific">Wallemia mellicola (strain ATCC MYA-4683 / CBS 633.66)</name>
    <name type="common">Wallemia sebi (CBS 633.66)</name>
    <dbReference type="NCBI Taxonomy" id="671144"/>
    <lineage>
        <taxon>Eukaryota</taxon>
        <taxon>Fungi</taxon>
        <taxon>Dikarya</taxon>
        <taxon>Basidiomycota</taxon>
        <taxon>Wallemiomycotina</taxon>
        <taxon>Wallemiomycetes</taxon>
        <taxon>Wallemiales</taxon>
        <taxon>Wallemiaceae</taxon>
        <taxon>Wallemia</taxon>
    </lineage>
</organism>
<dbReference type="RefSeq" id="XP_006956316.1">
    <property type="nucleotide sequence ID" value="XM_006956254.1"/>
</dbReference>
<dbReference type="Proteomes" id="UP000005242">
    <property type="component" value="Unassembled WGS sequence"/>
</dbReference>
<dbReference type="InterPro" id="IPR036388">
    <property type="entry name" value="WH-like_DNA-bd_sf"/>
</dbReference>
<protein>
    <submittedName>
        <fullName evidence="2">Winged helix DNA-binding domain-containing protein</fullName>
    </submittedName>
</protein>
<dbReference type="FunCoup" id="I4YI56">
    <property type="interactions" value="221"/>
</dbReference>
<dbReference type="HOGENOM" id="CLU_070147_0_1_1"/>
<dbReference type="KEGG" id="wse:WALSEDRAFT_42833"/>
<accession>I4YI56</accession>
<evidence type="ECO:0000256" key="1">
    <source>
        <dbReference type="ARBA" id="ARBA00009834"/>
    </source>
</evidence>
<reference evidence="2 3" key="1">
    <citation type="journal article" date="2012" name="Fungal Genet. Biol.">
        <title>The genome of the xerotolerant mold Wallemia sebi reveals adaptations to osmotic stress and suggests cryptic sexual reproduction.</title>
        <authorList>
            <person name="Padamsee M."/>
            <person name="Kumar T.K.A."/>
            <person name="Riley R."/>
            <person name="Binder M."/>
            <person name="Boyd A."/>
            <person name="Calvo A.M."/>
            <person name="Furukawa K."/>
            <person name="Hesse C."/>
            <person name="Hohmann S."/>
            <person name="James T.Y."/>
            <person name="LaButti K."/>
            <person name="Lapidus A."/>
            <person name="Lindquist E."/>
            <person name="Lucas S."/>
            <person name="Miller K."/>
            <person name="Shantappa S."/>
            <person name="Grigoriev I.V."/>
            <person name="Hibbett D.S."/>
            <person name="McLaughlin D.J."/>
            <person name="Spatafora J.W."/>
            <person name="Aime M.C."/>
        </authorList>
    </citation>
    <scope>NUCLEOTIDE SEQUENCE [LARGE SCALE GENOMIC DNA]</scope>
    <source>
        <strain evidence="3">ATCC MYA-4683 / CBS 633.66</strain>
    </source>
</reference>
<dbReference type="Gene3D" id="1.10.10.10">
    <property type="entry name" value="Winged helix-like DNA-binding domain superfamily/Winged helix DNA-binding domain"/>
    <property type="match status" value="2"/>
</dbReference>
<evidence type="ECO:0000313" key="3">
    <source>
        <dbReference type="Proteomes" id="UP000005242"/>
    </source>
</evidence>
<dbReference type="PANTHER" id="PTHR12806">
    <property type="entry name" value="EAP30 SUBUNIT OF ELL COMPLEX"/>
    <property type="match status" value="1"/>
</dbReference>
<comment type="similarity">
    <text evidence="1">Belongs to the SNF8 family.</text>
</comment>
<dbReference type="PANTHER" id="PTHR12806:SF0">
    <property type="entry name" value="VACUOLAR-SORTING PROTEIN SNF8"/>
    <property type="match status" value="1"/>
</dbReference>
<dbReference type="Pfam" id="PF04157">
    <property type="entry name" value="EAP30"/>
    <property type="match status" value="1"/>
</dbReference>
<evidence type="ECO:0000313" key="2">
    <source>
        <dbReference type="EMBL" id="EIM23648.1"/>
    </source>
</evidence>
<dbReference type="InterPro" id="IPR040608">
    <property type="entry name" value="Snf8/Vps36"/>
</dbReference>
<dbReference type="Gene3D" id="6.10.140.180">
    <property type="match status" value="1"/>
</dbReference>
<dbReference type="GO" id="GO:0043328">
    <property type="term" value="P:protein transport to vacuole involved in ubiquitin-dependent protein catabolic process via the multivesicular body sorting pathway"/>
    <property type="evidence" value="ECO:0007669"/>
    <property type="project" value="TreeGrafter"/>
</dbReference>